<accession>A0AAW3AH76</accession>
<feature type="transmembrane region" description="Helical" evidence="5">
    <location>
        <begin position="484"/>
        <end position="501"/>
    </location>
</feature>
<feature type="transmembrane region" description="Helical" evidence="5">
    <location>
        <begin position="280"/>
        <end position="297"/>
    </location>
</feature>
<evidence type="ECO:0000313" key="8">
    <source>
        <dbReference type="Proteomes" id="UP001500131"/>
    </source>
</evidence>
<feature type="transmembrane region" description="Helical" evidence="5">
    <location>
        <begin position="198"/>
        <end position="217"/>
    </location>
</feature>
<evidence type="ECO:0000256" key="3">
    <source>
        <dbReference type="ARBA" id="ARBA00023136"/>
    </source>
</evidence>
<name>A0AAW3AH76_9TRYP</name>
<reference evidence="7 8" key="1">
    <citation type="submission" date="2024-02" db="EMBL/GenBank/DDBJ databases">
        <title>FIRST GENOME SEQUENCES OF Leishmania (Viannia) shawi, Leishmania (Viannia) lindenbergi AND Leishmania (Viannia) utingensis.</title>
        <authorList>
            <person name="Resadore F."/>
            <person name="Custodio M.G.F."/>
            <person name="Boite M.C."/>
            <person name="Cupolillo E."/>
            <person name="Ferreira G.E.M."/>
        </authorList>
    </citation>
    <scope>NUCLEOTIDE SEQUENCE [LARGE SCALE GENOMIC DNA]</scope>
    <source>
        <strain evidence="7 8">MHOM/BR/1966/M15733</strain>
    </source>
</reference>
<keyword evidence="2" id="KW-0802">TPR repeat</keyword>
<feature type="transmembrane region" description="Helical" evidence="5">
    <location>
        <begin position="256"/>
        <end position="274"/>
    </location>
</feature>
<dbReference type="PANTHER" id="PTHR44227">
    <property type="match status" value="1"/>
</dbReference>
<keyword evidence="1" id="KW-0677">Repeat</keyword>
<dbReference type="Proteomes" id="UP001500131">
    <property type="component" value="Unassembled WGS sequence"/>
</dbReference>
<dbReference type="GO" id="GO:0030968">
    <property type="term" value="P:endoplasmic reticulum unfolded protein response"/>
    <property type="evidence" value="ECO:0007669"/>
    <property type="project" value="TreeGrafter"/>
</dbReference>
<keyword evidence="3 5" id="KW-0472">Membrane</keyword>
<dbReference type="SUPFAM" id="SSF48452">
    <property type="entry name" value="TPR-like"/>
    <property type="match status" value="1"/>
</dbReference>
<keyword evidence="8" id="KW-1185">Reference proteome</keyword>
<keyword evidence="5" id="KW-0812">Transmembrane</keyword>
<dbReference type="InterPro" id="IPR052346">
    <property type="entry name" value="O-mannosyl-transferase_TMTC"/>
</dbReference>
<evidence type="ECO:0000259" key="6">
    <source>
        <dbReference type="Pfam" id="PF08409"/>
    </source>
</evidence>
<feature type="region of interest" description="Disordered" evidence="4">
    <location>
        <begin position="707"/>
        <end position="742"/>
    </location>
</feature>
<feature type="domain" description="DUF1736" evidence="6">
    <location>
        <begin position="333"/>
        <end position="405"/>
    </location>
</feature>
<feature type="transmembrane region" description="Helical" evidence="5">
    <location>
        <begin position="431"/>
        <end position="452"/>
    </location>
</feature>
<protein>
    <submittedName>
        <fullName evidence="7">Domain (DUF1736)</fullName>
    </submittedName>
</protein>
<dbReference type="GO" id="GO:0005783">
    <property type="term" value="C:endoplasmic reticulum"/>
    <property type="evidence" value="ECO:0007669"/>
    <property type="project" value="TreeGrafter"/>
</dbReference>
<dbReference type="InterPro" id="IPR011990">
    <property type="entry name" value="TPR-like_helical_dom_sf"/>
</dbReference>
<proteinExistence type="predicted"/>
<dbReference type="AlphaFoldDB" id="A0AAW3AH76"/>
<evidence type="ECO:0000256" key="2">
    <source>
        <dbReference type="ARBA" id="ARBA00022803"/>
    </source>
</evidence>
<feature type="transmembrane region" description="Helical" evidence="5">
    <location>
        <begin position="398"/>
        <end position="419"/>
    </location>
</feature>
<evidence type="ECO:0000256" key="5">
    <source>
        <dbReference type="SAM" id="Phobius"/>
    </source>
</evidence>
<dbReference type="InterPro" id="IPR013618">
    <property type="entry name" value="TMTC_DUF1736"/>
</dbReference>
<dbReference type="Gene3D" id="1.25.40.10">
    <property type="entry name" value="Tetratricopeptide repeat domain"/>
    <property type="match status" value="1"/>
</dbReference>
<feature type="transmembrane region" description="Helical" evidence="5">
    <location>
        <begin position="131"/>
        <end position="151"/>
    </location>
</feature>
<comment type="caution">
    <text evidence="7">The sequence shown here is derived from an EMBL/GenBank/DDBJ whole genome shotgun (WGS) entry which is preliminary data.</text>
</comment>
<feature type="transmembrane region" description="Helical" evidence="5">
    <location>
        <begin position="304"/>
        <end position="321"/>
    </location>
</feature>
<feature type="transmembrane region" description="Helical" evidence="5">
    <location>
        <begin position="458"/>
        <end position="477"/>
    </location>
</feature>
<keyword evidence="5" id="KW-1133">Transmembrane helix</keyword>
<dbReference type="GO" id="GO:0035269">
    <property type="term" value="P:protein O-linked glycosylation via mannose"/>
    <property type="evidence" value="ECO:0007669"/>
    <property type="project" value="TreeGrafter"/>
</dbReference>
<evidence type="ECO:0000313" key="7">
    <source>
        <dbReference type="EMBL" id="KAL0504542.1"/>
    </source>
</evidence>
<dbReference type="GO" id="GO:0000030">
    <property type="term" value="F:mannosyltransferase activity"/>
    <property type="evidence" value="ECO:0007669"/>
    <property type="project" value="TreeGrafter"/>
</dbReference>
<evidence type="ECO:0000256" key="1">
    <source>
        <dbReference type="ARBA" id="ARBA00022737"/>
    </source>
</evidence>
<dbReference type="Pfam" id="PF08409">
    <property type="entry name" value="TMTC_DUF1736"/>
    <property type="match status" value="1"/>
</dbReference>
<evidence type="ECO:0000256" key="4">
    <source>
        <dbReference type="SAM" id="MobiDB-lite"/>
    </source>
</evidence>
<dbReference type="PANTHER" id="PTHR44227:SF3">
    <property type="entry name" value="PROTEIN O-MANNOSYL-TRANSFERASE TMTC4"/>
    <property type="match status" value="1"/>
</dbReference>
<gene>
    <name evidence="7" type="ORF">Q4I31_003872</name>
</gene>
<dbReference type="EMBL" id="JBAMZK010000024">
    <property type="protein sequence ID" value="KAL0504542.1"/>
    <property type="molecule type" value="Genomic_DNA"/>
</dbReference>
<feature type="transmembrane region" description="Helical" evidence="5">
    <location>
        <begin position="40"/>
        <end position="59"/>
    </location>
</feature>
<sequence>MEEGGESYERIMKTPANTLLAAEHAQWPLQCSVDTRIHSFLLLIAGLVFSNGVHAGMAFDDNSAIIANPDTRADKTSLGSIFYNDFWGTPLDHFESNGSYRPITVLTFRIQHWLMGYRHSPAFLHGLNYTVAYLNVCLVFYLARLYVYVVVPRAVLSVENAKAQSCMAVLTTPVHVVPLMAALLYLVHPVHVDAVTSIVGRCELLYCFFGLIGFFGIHRYLNQVDALTSKAAGTPTTHAKKPKGERLHRRGPHKRVFSKLYVLLSVLALAIGILCKDSAVTFTAIYGVHACVMYACGRCQKRHSLMVIVLAVVELLGYLAFRREFIGNIDLRTSPLLSQTEHPQYFVPKGLFHWLSIRWLIQVTNLRLLLFPTSLCNEYSFDCISHVHTMHDPRVPGFLAITGAAVFTLLSLLLGTFAYRSRAALVGLVGFLWMAIPYAPVSHLFVAVGTFIAERCLYVPSIGAVLLITFIVAAPGLRRGVVTHYFYTLLLLCVGWGVFSHRRNEDWHSNEHLARAATRSCPNSGKAHFQLAAAVAAREDLVTPEVVALARRSLELDPSSHRGYYHLALYELRVNHDTRKAYEYLRKCMDDLFAYKPCEDLYERVRNTLHPKMTDIEQYVDLATIVPRDSYKAVYLRQAGIIALQRDAKPCLAETLLHSAMTRWNNSKLYWMSDEVSRKAGDVTYCNALYWYEHSVLECEKQSMPGVVDSASADEESEGGDNGADSSSPQPSRRGFPPTPQEAVRRAATAAELFRHCGTDWSSFLAQPRYNYPTIPYRMTSYISVGSYTAAFIAHFINYTASDTPERNAVLLSYLDTTVRLYSHLSTFVHDDYVTEKLGHLFKDQTQAVMRQSSVARRTLLGNLHMPLRELQSASSLSITQTETLRRLLALSPWASELSSFTS</sequence>
<feature type="transmembrane region" description="Helical" evidence="5">
    <location>
        <begin position="163"/>
        <end position="186"/>
    </location>
</feature>
<organism evidence="7 8">
    <name type="scientific">Leishmania lindenbergi</name>
    <dbReference type="NCBI Taxonomy" id="651832"/>
    <lineage>
        <taxon>Eukaryota</taxon>
        <taxon>Discoba</taxon>
        <taxon>Euglenozoa</taxon>
        <taxon>Kinetoplastea</taxon>
        <taxon>Metakinetoplastina</taxon>
        <taxon>Trypanosomatida</taxon>
        <taxon>Trypanosomatidae</taxon>
        <taxon>Leishmaniinae</taxon>
        <taxon>Leishmania</taxon>
    </lineage>
</organism>